<reference evidence="4 5" key="1">
    <citation type="submission" date="2021-07" db="EMBL/GenBank/DDBJ databases">
        <title>Paenibacillus radiodurans sp. nov., isolated from the southeastern edge of Tengger Desert.</title>
        <authorList>
            <person name="Zhang G."/>
        </authorList>
    </citation>
    <scope>NUCLEOTIDE SEQUENCE [LARGE SCALE GENOMIC DNA]</scope>
    <source>
        <strain evidence="4 5">CCM 7311</strain>
    </source>
</reference>
<feature type="transmembrane region" description="Helical" evidence="3">
    <location>
        <begin position="421"/>
        <end position="441"/>
    </location>
</feature>
<accession>A0ABS7C313</accession>
<protein>
    <submittedName>
        <fullName evidence="4">Spore germination protein</fullName>
    </submittedName>
</protein>
<dbReference type="RefSeq" id="WP_210037593.1">
    <property type="nucleotide sequence ID" value="NZ_JBHLVU010000004.1"/>
</dbReference>
<comment type="caution">
    <text evidence="4">The sequence shown here is derived from an EMBL/GenBank/DDBJ whole genome shotgun (WGS) entry which is preliminary data.</text>
</comment>
<dbReference type="PANTHER" id="PTHR22550">
    <property type="entry name" value="SPORE GERMINATION PROTEIN"/>
    <property type="match status" value="1"/>
</dbReference>
<dbReference type="PANTHER" id="PTHR22550:SF5">
    <property type="entry name" value="LEUCINE ZIPPER PROTEIN 4"/>
    <property type="match status" value="1"/>
</dbReference>
<dbReference type="Pfam" id="PF03323">
    <property type="entry name" value="GerA"/>
    <property type="match status" value="1"/>
</dbReference>
<dbReference type="PIRSF" id="PIRSF005690">
    <property type="entry name" value="GerBA"/>
    <property type="match status" value="1"/>
</dbReference>
<gene>
    <name evidence="4" type="ORF">K0U00_14780</name>
</gene>
<organism evidence="4 5">
    <name type="scientific">Paenibacillus sepulcri</name>
    <dbReference type="NCBI Taxonomy" id="359917"/>
    <lineage>
        <taxon>Bacteria</taxon>
        <taxon>Bacillati</taxon>
        <taxon>Bacillota</taxon>
        <taxon>Bacilli</taxon>
        <taxon>Bacillales</taxon>
        <taxon>Paenibacillaceae</taxon>
        <taxon>Paenibacillus</taxon>
    </lineage>
</organism>
<evidence type="ECO:0000256" key="1">
    <source>
        <dbReference type="ARBA" id="ARBA00005278"/>
    </source>
</evidence>
<evidence type="ECO:0000256" key="2">
    <source>
        <dbReference type="ARBA" id="ARBA00023136"/>
    </source>
</evidence>
<keyword evidence="5" id="KW-1185">Reference proteome</keyword>
<feature type="transmembrane region" description="Helical" evidence="3">
    <location>
        <begin position="375"/>
        <end position="401"/>
    </location>
</feature>
<proteinExistence type="inferred from homology"/>
<dbReference type="EMBL" id="JAHZIK010000336">
    <property type="protein sequence ID" value="MBW7455288.1"/>
    <property type="molecule type" value="Genomic_DNA"/>
</dbReference>
<keyword evidence="2 3" id="KW-0472">Membrane</keyword>
<keyword evidence="3" id="KW-1133">Transmembrane helix</keyword>
<evidence type="ECO:0000313" key="5">
    <source>
        <dbReference type="Proteomes" id="UP001519887"/>
    </source>
</evidence>
<name>A0ABS7C313_9BACL</name>
<feature type="transmembrane region" description="Helical" evidence="3">
    <location>
        <begin position="294"/>
        <end position="316"/>
    </location>
</feature>
<feature type="transmembrane region" description="Helical" evidence="3">
    <location>
        <begin position="336"/>
        <end position="354"/>
    </location>
</feature>
<dbReference type="InterPro" id="IPR004995">
    <property type="entry name" value="Spore_Ger"/>
</dbReference>
<dbReference type="Proteomes" id="UP001519887">
    <property type="component" value="Unassembled WGS sequence"/>
</dbReference>
<sequence>MPVSISARIENNLAYIQNVFKDCNDLMIAPWKYGPHMEYRAVSIYFNTLTSEKVMNYFKQTLQDLVPHTVGPGTEVTLEMIEQYFSEHVASSESALIIKDFAQVESLLLSGCAMVFIDGWNKVISYRTPDLDRRQVTEPVTEPVVQGPRESTVENLRKNIGMIRLRIRNPKVKFNYLPTGGQAHTVIAYGYMEDAVDPNVLKEFKKRLAQLPNGDVLETSYVEELLEDHTWTPFPQFRYTERTDVAAAALLSGKIIVLTEGTGSILVCPGLFFELFQSSEDYYQRTAIANSIRLLRLFSFLIALGLPSVYIAISTFHTELIPTVLLLAIIDSREGIPFPAFAEAIIMMFIFELLREAGIRLPRPVGSAVSIVGALVVGEAAINAGIASPIMVVVTALTGIASFSLPQYNFAISLRLLQLPLMLLAAILGGFGLMIGFLLVWNHLIRLKSLGIPYMTPLAPWIPGQMRDVIYRQPLKTLMKHTKPPT</sequence>
<evidence type="ECO:0000313" key="4">
    <source>
        <dbReference type="EMBL" id="MBW7455288.1"/>
    </source>
</evidence>
<keyword evidence="3" id="KW-0812">Transmembrane</keyword>
<evidence type="ECO:0000256" key="3">
    <source>
        <dbReference type="SAM" id="Phobius"/>
    </source>
</evidence>
<comment type="similarity">
    <text evidence="1">Belongs to the GerABKA family.</text>
</comment>
<dbReference type="InterPro" id="IPR050768">
    <property type="entry name" value="UPF0353/GerABKA_families"/>
</dbReference>